<evidence type="ECO:0000313" key="12">
    <source>
        <dbReference type="Proteomes" id="UP000537126"/>
    </source>
</evidence>
<comment type="subunit">
    <text evidence="9">F-type ATPases have 2 components, CF(1) - the catalytic core - and CF(0) - the membrane proton channel. CF(1) has five subunits: alpha(3), beta(3), gamma(1), delta(1), epsilon(1). CF(0) has three main subunits: a, b and c.</text>
</comment>
<keyword evidence="4 9" id="KW-0813">Transport</keyword>
<keyword evidence="5 9" id="KW-0406">Ion transport</keyword>
<comment type="subcellular location">
    <subcellularLocation>
        <location evidence="2">Endomembrane system</location>
        <topology evidence="2">Peripheral membrane protein</topology>
    </subcellularLocation>
</comment>
<dbReference type="GO" id="GO:0046933">
    <property type="term" value="F:proton-transporting ATP synthase activity, rotational mechanism"/>
    <property type="evidence" value="ECO:0007669"/>
    <property type="project" value="InterPro"/>
</dbReference>
<dbReference type="GO" id="GO:0012505">
    <property type="term" value="C:endomembrane system"/>
    <property type="evidence" value="ECO:0007669"/>
    <property type="project" value="UniProtKB-SubCell"/>
</dbReference>
<comment type="similarity">
    <text evidence="3 9">Belongs to the ATPase epsilon chain family.</text>
</comment>
<protein>
    <submittedName>
        <fullName evidence="11">F-type H+-transporting ATPase subunit epsilon</fullName>
    </submittedName>
</protein>
<evidence type="ECO:0000259" key="10">
    <source>
        <dbReference type="Pfam" id="PF02823"/>
    </source>
</evidence>
<sequence>MLHLEIITPDKAVFSGEVDTVFVPGTKGAFQVLKNHAPIISTLGKGEVRYRIASKEVAFLVEGGVVEVAQNKVRVLVERILEEA</sequence>
<evidence type="ECO:0000256" key="6">
    <source>
        <dbReference type="ARBA" id="ARBA00023136"/>
    </source>
</evidence>
<evidence type="ECO:0000256" key="3">
    <source>
        <dbReference type="ARBA" id="ARBA00005712"/>
    </source>
</evidence>
<reference evidence="11 12" key="1">
    <citation type="submission" date="2020-03" db="EMBL/GenBank/DDBJ databases">
        <title>Genomic Encyclopedia of Type Strains, Phase IV (KMG-IV): sequencing the most valuable type-strain genomes for metagenomic binning, comparative biology and taxonomic classification.</title>
        <authorList>
            <person name="Goeker M."/>
        </authorList>
    </citation>
    <scope>NUCLEOTIDE SEQUENCE [LARGE SCALE GENOMIC DNA]</scope>
    <source>
        <strain evidence="11 12">DSM 5718</strain>
    </source>
</reference>
<evidence type="ECO:0000256" key="1">
    <source>
        <dbReference type="ARBA" id="ARBA00003543"/>
    </source>
</evidence>
<dbReference type="Gene3D" id="2.60.15.10">
    <property type="entry name" value="F0F1 ATP synthase delta/epsilon subunit, N-terminal"/>
    <property type="match status" value="1"/>
</dbReference>
<evidence type="ECO:0000256" key="9">
    <source>
        <dbReference type="RuleBase" id="RU003656"/>
    </source>
</evidence>
<comment type="function">
    <text evidence="1">Produces ATP from ADP in the presence of a proton gradient across the membrane.</text>
</comment>
<dbReference type="Proteomes" id="UP000537126">
    <property type="component" value="Unassembled WGS sequence"/>
</dbReference>
<dbReference type="InterPro" id="IPR001469">
    <property type="entry name" value="ATP_synth_F1_dsu/esu"/>
</dbReference>
<name>A0A846MTK5_9BACT</name>
<evidence type="ECO:0000313" key="11">
    <source>
        <dbReference type="EMBL" id="NIK74785.1"/>
    </source>
</evidence>
<dbReference type="PANTHER" id="PTHR13822:SF10">
    <property type="entry name" value="ATP SYNTHASE EPSILON CHAIN, CHLOROPLASTIC"/>
    <property type="match status" value="1"/>
</dbReference>
<dbReference type="PANTHER" id="PTHR13822">
    <property type="entry name" value="ATP SYNTHASE DELTA/EPSILON CHAIN"/>
    <property type="match status" value="1"/>
</dbReference>
<dbReference type="InterPro" id="IPR020546">
    <property type="entry name" value="ATP_synth_F1_dsu/esu_N"/>
</dbReference>
<dbReference type="CDD" id="cd12152">
    <property type="entry name" value="F1-ATPase_delta"/>
    <property type="match status" value="1"/>
</dbReference>
<keyword evidence="6" id="KW-0472">Membrane</keyword>
<evidence type="ECO:0000256" key="2">
    <source>
        <dbReference type="ARBA" id="ARBA00004184"/>
    </source>
</evidence>
<keyword evidence="12" id="KW-1185">Reference proteome</keyword>
<accession>A0A846MTK5</accession>
<proteinExistence type="inferred from homology"/>
<gene>
    <name evidence="11" type="ORF">FHS56_002318</name>
</gene>
<dbReference type="NCBIfam" id="TIGR01216">
    <property type="entry name" value="ATP_synt_epsi"/>
    <property type="match status" value="1"/>
</dbReference>
<evidence type="ECO:0000256" key="8">
    <source>
        <dbReference type="ARBA" id="ARBA00023310"/>
    </source>
</evidence>
<keyword evidence="8 9" id="KW-0066">ATP synthesis</keyword>
<dbReference type="GO" id="GO:0045259">
    <property type="term" value="C:proton-transporting ATP synthase complex"/>
    <property type="evidence" value="ECO:0007669"/>
    <property type="project" value="UniProtKB-KW"/>
</dbReference>
<keyword evidence="7 9" id="KW-0139">CF(1)</keyword>
<dbReference type="InterPro" id="IPR036771">
    <property type="entry name" value="ATPsynth_dsu/esu_N"/>
</dbReference>
<evidence type="ECO:0000256" key="4">
    <source>
        <dbReference type="ARBA" id="ARBA00022448"/>
    </source>
</evidence>
<feature type="domain" description="ATP synthase F1 complex delta/epsilon subunit N-terminal" evidence="10">
    <location>
        <begin position="2"/>
        <end position="79"/>
    </location>
</feature>
<dbReference type="EMBL" id="JAASRN010000007">
    <property type="protein sequence ID" value="NIK74785.1"/>
    <property type="molecule type" value="Genomic_DNA"/>
</dbReference>
<dbReference type="AlphaFoldDB" id="A0A846MTK5"/>
<comment type="caution">
    <text evidence="11">The sequence shown here is derived from an EMBL/GenBank/DDBJ whole genome shotgun (WGS) entry which is preliminary data.</text>
</comment>
<evidence type="ECO:0000256" key="7">
    <source>
        <dbReference type="ARBA" id="ARBA00023196"/>
    </source>
</evidence>
<organism evidence="11 12">
    <name type="scientific">Thermonema lapsum</name>
    <dbReference type="NCBI Taxonomy" id="28195"/>
    <lineage>
        <taxon>Bacteria</taxon>
        <taxon>Pseudomonadati</taxon>
        <taxon>Bacteroidota</taxon>
        <taxon>Cytophagia</taxon>
        <taxon>Cytophagales</taxon>
        <taxon>Thermonemataceae</taxon>
        <taxon>Thermonema</taxon>
    </lineage>
</organism>
<dbReference type="Pfam" id="PF02823">
    <property type="entry name" value="ATP-synt_DE_N"/>
    <property type="match status" value="1"/>
</dbReference>
<dbReference type="SUPFAM" id="SSF51344">
    <property type="entry name" value="Epsilon subunit of F1F0-ATP synthase N-terminal domain"/>
    <property type="match status" value="1"/>
</dbReference>
<evidence type="ECO:0000256" key="5">
    <source>
        <dbReference type="ARBA" id="ARBA00023065"/>
    </source>
</evidence>